<accession>A0ABW1NFX9</accession>
<dbReference type="Proteomes" id="UP001596137">
    <property type="component" value="Unassembled WGS sequence"/>
</dbReference>
<protein>
    <submittedName>
        <fullName evidence="1">Uncharacterized protein</fullName>
    </submittedName>
</protein>
<keyword evidence="2" id="KW-1185">Reference proteome</keyword>
<organism evidence="1 2">
    <name type="scientific">Sphaerisporangium aureirubrum</name>
    <dbReference type="NCBI Taxonomy" id="1544736"/>
    <lineage>
        <taxon>Bacteria</taxon>
        <taxon>Bacillati</taxon>
        <taxon>Actinomycetota</taxon>
        <taxon>Actinomycetes</taxon>
        <taxon>Streptosporangiales</taxon>
        <taxon>Streptosporangiaceae</taxon>
        <taxon>Sphaerisporangium</taxon>
    </lineage>
</organism>
<sequence length="95" mass="10583">MISDAMRIEHRIHDEVHDCIVPGCGVRARVAFIAAEDGRIAGRDVRRGDVIDLCAPHGDDVYRAQGQRYDELPEWLKADAKTDPLDGVFDLLQGL</sequence>
<name>A0ABW1NFX9_9ACTN</name>
<evidence type="ECO:0000313" key="2">
    <source>
        <dbReference type="Proteomes" id="UP001596137"/>
    </source>
</evidence>
<reference evidence="2" key="1">
    <citation type="journal article" date="2019" name="Int. J. Syst. Evol. Microbiol.">
        <title>The Global Catalogue of Microorganisms (GCM) 10K type strain sequencing project: providing services to taxonomists for standard genome sequencing and annotation.</title>
        <authorList>
            <consortium name="The Broad Institute Genomics Platform"/>
            <consortium name="The Broad Institute Genome Sequencing Center for Infectious Disease"/>
            <person name="Wu L."/>
            <person name="Ma J."/>
        </authorList>
    </citation>
    <scope>NUCLEOTIDE SEQUENCE [LARGE SCALE GENOMIC DNA]</scope>
    <source>
        <strain evidence="2">JCM 30346</strain>
    </source>
</reference>
<evidence type="ECO:0000313" key="1">
    <source>
        <dbReference type="EMBL" id="MFC6080967.1"/>
    </source>
</evidence>
<gene>
    <name evidence="1" type="ORF">ACFP1K_07330</name>
</gene>
<comment type="caution">
    <text evidence="1">The sequence shown here is derived from an EMBL/GenBank/DDBJ whole genome shotgun (WGS) entry which is preliminary data.</text>
</comment>
<proteinExistence type="predicted"/>
<dbReference type="RefSeq" id="WP_380748311.1">
    <property type="nucleotide sequence ID" value="NZ_JBHSRF010000007.1"/>
</dbReference>
<dbReference type="EMBL" id="JBHSRF010000007">
    <property type="protein sequence ID" value="MFC6080967.1"/>
    <property type="molecule type" value="Genomic_DNA"/>
</dbReference>